<sequence length="169" mass="17860">MTLQAPSPWRPPSDWQVAPHLRKTASQGSTTVRSPSSEPAPSPPSSFLSSLSSLALSSPSSSPTAEDDSPDATRSAPGRLSNRSSSTRNHQHHHPKRPAVFTRRSTSALATVTQRHQDPHCAHKRVRPTSEAGAASAAMGGELANWMDAMALAGRQAQARRDGDEPGGS</sequence>
<evidence type="ECO:0000313" key="2">
    <source>
        <dbReference type="EMBL" id="TNY18737.1"/>
    </source>
</evidence>
<comment type="caution">
    <text evidence="2">The sequence shown here is derived from an EMBL/GenBank/DDBJ whole genome shotgun (WGS) entry which is preliminary data.</text>
</comment>
<reference evidence="2 3" key="1">
    <citation type="submission" date="2019-03" db="EMBL/GenBank/DDBJ databases">
        <title>Rhodosporidium diobovatum UCD-FST 08-225 genome sequencing, assembly, and annotation.</title>
        <authorList>
            <person name="Fakankun I.U."/>
            <person name="Fristensky B."/>
            <person name="Levin D.B."/>
        </authorList>
    </citation>
    <scope>NUCLEOTIDE SEQUENCE [LARGE SCALE GENOMIC DNA]</scope>
    <source>
        <strain evidence="2 3">UCD-FST 08-225</strain>
    </source>
</reference>
<dbReference type="EMBL" id="SOZI01000124">
    <property type="protein sequence ID" value="TNY18737.1"/>
    <property type="molecule type" value="Genomic_DNA"/>
</dbReference>
<protein>
    <submittedName>
        <fullName evidence="2">Uncharacterized protein</fullName>
    </submittedName>
</protein>
<feature type="compositionally biased region" description="Polar residues" evidence="1">
    <location>
        <begin position="103"/>
        <end position="114"/>
    </location>
</feature>
<feature type="compositionally biased region" description="Polar residues" evidence="1">
    <location>
        <begin position="24"/>
        <end position="33"/>
    </location>
</feature>
<name>A0A5C5FPE5_9BASI</name>
<organism evidence="2 3">
    <name type="scientific">Rhodotorula diobovata</name>
    <dbReference type="NCBI Taxonomy" id="5288"/>
    <lineage>
        <taxon>Eukaryota</taxon>
        <taxon>Fungi</taxon>
        <taxon>Dikarya</taxon>
        <taxon>Basidiomycota</taxon>
        <taxon>Pucciniomycotina</taxon>
        <taxon>Microbotryomycetes</taxon>
        <taxon>Sporidiobolales</taxon>
        <taxon>Sporidiobolaceae</taxon>
        <taxon>Rhodotorula</taxon>
    </lineage>
</organism>
<feature type="region of interest" description="Disordered" evidence="1">
    <location>
        <begin position="1"/>
        <end position="136"/>
    </location>
</feature>
<keyword evidence="3" id="KW-1185">Reference proteome</keyword>
<gene>
    <name evidence="2" type="ORF">DMC30DRAFT_39632</name>
</gene>
<accession>A0A5C5FPE5</accession>
<dbReference type="Proteomes" id="UP000311382">
    <property type="component" value="Unassembled WGS sequence"/>
</dbReference>
<evidence type="ECO:0000313" key="3">
    <source>
        <dbReference type="Proteomes" id="UP000311382"/>
    </source>
</evidence>
<proteinExistence type="predicted"/>
<dbReference type="AlphaFoldDB" id="A0A5C5FPE5"/>
<feature type="compositionally biased region" description="Low complexity" evidence="1">
    <location>
        <begin position="45"/>
        <end position="64"/>
    </location>
</feature>
<dbReference type="OrthoDB" id="10635026at2759"/>
<evidence type="ECO:0000256" key="1">
    <source>
        <dbReference type="SAM" id="MobiDB-lite"/>
    </source>
</evidence>